<keyword evidence="3" id="KW-1185">Reference proteome</keyword>
<proteinExistence type="predicted"/>
<dbReference type="AlphaFoldDB" id="A0AAE1AT06"/>
<dbReference type="EMBL" id="JAWDGP010001243">
    <property type="protein sequence ID" value="KAK3793447.1"/>
    <property type="molecule type" value="Genomic_DNA"/>
</dbReference>
<reference evidence="2" key="1">
    <citation type="journal article" date="2023" name="G3 (Bethesda)">
        <title>A reference genome for the long-term kleptoplast-retaining sea slug Elysia crispata morphotype clarki.</title>
        <authorList>
            <person name="Eastman K.E."/>
            <person name="Pendleton A.L."/>
            <person name="Shaikh M.A."/>
            <person name="Suttiyut T."/>
            <person name="Ogas R."/>
            <person name="Tomko P."/>
            <person name="Gavelis G."/>
            <person name="Widhalm J.R."/>
            <person name="Wisecaver J.H."/>
        </authorList>
    </citation>
    <scope>NUCLEOTIDE SEQUENCE</scope>
    <source>
        <strain evidence="2">ECLA1</strain>
    </source>
</reference>
<dbReference type="Proteomes" id="UP001283361">
    <property type="component" value="Unassembled WGS sequence"/>
</dbReference>
<evidence type="ECO:0000313" key="3">
    <source>
        <dbReference type="Proteomes" id="UP001283361"/>
    </source>
</evidence>
<evidence type="ECO:0000256" key="1">
    <source>
        <dbReference type="SAM" id="MobiDB-lite"/>
    </source>
</evidence>
<name>A0AAE1AT06_9GAST</name>
<comment type="caution">
    <text evidence="2">The sequence shown here is derived from an EMBL/GenBank/DDBJ whole genome shotgun (WGS) entry which is preliminary data.</text>
</comment>
<sequence length="97" mass="10926">MEHGSTRDPLGTPDPRLDSSSRGKSTNHNSCRSEEFCLITSPWYSSQGFSIRKLSPGYTSLIQQISEILPPPLISPLMFDHRDKKKFQGTFGDRIDV</sequence>
<gene>
    <name evidence="2" type="ORF">RRG08_015962</name>
</gene>
<protein>
    <submittedName>
        <fullName evidence="2">Uncharacterized protein</fullName>
    </submittedName>
</protein>
<accession>A0AAE1AT06</accession>
<organism evidence="2 3">
    <name type="scientific">Elysia crispata</name>
    <name type="common">lettuce slug</name>
    <dbReference type="NCBI Taxonomy" id="231223"/>
    <lineage>
        <taxon>Eukaryota</taxon>
        <taxon>Metazoa</taxon>
        <taxon>Spiralia</taxon>
        <taxon>Lophotrochozoa</taxon>
        <taxon>Mollusca</taxon>
        <taxon>Gastropoda</taxon>
        <taxon>Heterobranchia</taxon>
        <taxon>Euthyneura</taxon>
        <taxon>Panpulmonata</taxon>
        <taxon>Sacoglossa</taxon>
        <taxon>Placobranchoidea</taxon>
        <taxon>Plakobranchidae</taxon>
        <taxon>Elysia</taxon>
    </lineage>
</organism>
<feature type="region of interest" description="Disordered" evidence="1">
    <location>
        <begin position="1"/>
        <end position="31"/>
    </location>
</feature>
<evidence type="ECO:0000313" key="2">
    <source>
        <dbReference type="EMBL" id="KAK3793447.1"/>
    </source>
</evidence>